<organism evidence="1 2">
    <name type="scientific">Oesophagostomum dentatum</name>
    <name type="common">Nodular worm</name>
    <dbReference type="NCBI Taxonomy" id="61180"/>
    <lineage>
        <taxon>Eukaryota</taxon>
        <taxon>Metazoa</taxon>
        <taxon>Ecdysozoa</taxon>
        <taxon>Nematoda</taxon>
        <taxon>Chromadorea</taxon>
        <taxon>Rhabditida</taxon>
        <taxon>Rhabditina</taxon>
        <taxon>Rhabditomorpha</taxon>
        <taxon>Strongyloidea</taxon>
        <taxon>Strongylidae</taxon>
        <taxon>Oesophagostomum</taxon>
    </lineage>
</organism>
<name>A0A0B1TNP0_OESDE</name>
<evidence type="ECO:0000313" key="1">
    <source>
        <dbReference type="EMBL" id="KHJ99123.1"/>
    </source>
</evidence>
<protein>
    <recommendedName>
        <fullName evidence="3">Mos1 transposase HTH domain-containing protein</fullName>
    </recommendedName>
</protein>
<dbReference type="AlphaFoldDB" id="A0A0B1TNP0"/>
<dbReference type="InterPro" id="IPR036397">
    <property type="entry name" value="RNaseH_sf"/>
</dbReference>
<evidence type="ECO:0000313" key="2">
    <source>
        <dbReference type="Proteomes" id="UP000053660"/>
    </source>
</evidence>
<proteinExistence type="predicted"/>
<accession>A0A0B1TNP0</accession>
<dbReference type="OrthoDB" id="5862917at2759"/>
<keyword evidence="2" id="KW-1185">Reference proteome</keyword>
<reference evidence="1 2" key="1">
    <citation type="submission" date="2014-03" db="EMBL/GenBank/DDBJ databases">
        <title>Draft genome of the hookworm Oesophagostomum dentatum.</title>
        <authorList>
            <person name="Mitreva M."/>
        </authorList>
    </citation>
    <scope>NUCLEOTIDE SEQUENCE [LARGE SCALE GENOMIC DNA]</scope>
    <source>
        <strain evidence="1 2">OD-Hann</strain>
    </source>
</reference>
<dbReference type="PANTHER" id="PTHR46060:SF3">
    <property type="entry name" value="PROTEIN GVQW3"/>
    <property type="match status" value="1"/>
</dbReference>
<dbReference type="EMBL" id="KN549243">
    <property type="protein sequence ID" value="KHJ99123.1"/>
    <property type="molecule type" value="Genomic_DNA"/>
</dbReference>
<gene>
    <name evidence="1" type="ORF">OESDEN_00891</name>
</gene>
<sequence>MRFRRCINHLVYLIRNDHVARWTVNGWLYRFVSGDTSFEGNERPERASTVNDEELLRFIKANPEATTAEMTLGCCQRTNVTHLHYLGCRKVKARWVPHQLTTLIVKSESTPANRSSSGQIARSFSRVWGSVMRFGSSTTTMHDKPSGFLATQRCQRSRNGPPLAPGSSFRLDIGPSEPRLFQPLKLYLREEKFNKCDLKMAVDEFFASQPPEFWAKGINDLTARWANVIDMSGDYTVD</sequence>
<dbReference type="Proteomes" id="UP000053660">
    <property type="component" value="Unassembled WGS sequence"/>
</dbReference>
<dbReference type="InterPro" id="IPR052709">
    <property type="entry name" value="Transposase-MT_Hybrid"/>
</dbReference>
<dbReference type="GO" id="GO:0003676">
    <property type="term" value="F:nucleic acid binding"/>
    <property type="evidence" value="ECO:0007669"/>
    <property type="project" value="InterPro"/>
</dbReference>
<dbReference type="PANTHER" id="PTHR46060">
    <property type="entry name" value="MARINER MOS1 TRANSPOSASE-LIKE PROTEIN"/>
    <property type="match status" value="1"/>
</dbReference>
<evidence type="ECO:0008006" key="3">
    <source>
        <dbReference type="Google" id="ProtNLM"/>
    </source>
</evidence>
<dbReference type="Gene3D" id="3.30.420.10">
    <property type="entry name" value="Ribonuclease H-like superfamily/Ribonuclease H"/>
    <property type="match status" value="1"/>
</dbReference>